<feature type="transmembrane region" description="Helical" evidence="6">
    <location>
        <begin position="154"/>
        <end position="177"/>
    </location>
</feature>
<evidence type="ECO:0000256" key="2">
    <source>
        <dbReference type="ARBA" id="ARBA00006143"/>
    </source>
</evidence>
<dbReference type="InterPro" id="IPR051790">
    <property type="entry name" value="Cytochrome_c-biogenesis_DsbD"/>
</dbReference>
<reference evidence="8 9" key="1">
    <citation type="journal article" date="2019" name="Int. J. Syst. Evol. Microbiol.">
        <title>The Global Catalogue of Microorganisms (GCM) 10K type strain sequencing project: providing services to taxonomists for standard genome sequencing and annotation.</title>
        <authorList>
            <consortium name="The Broad Institute Genomics Platform"/>
            <consortium name="The Broad Institute Genome Sequencing Center for Infectious Disease"/>
            <person name="Wu L."/>
            <person name="Ma J."/>
        </authorList>
    </citation>
    <scope>NUCLEOTIDE SEQUENCE [LARGE SCALE GENOMIC DNA]</scope>
    <source>
        <strain evidence="8 9">CGMCC 1.12125</strain>
    </source>
</reference>
<feature type="domain" description="Cytochrome C biogenesis protein transmembrane" evidence="7">
    <location>
        <begin position="8"/>
        <end position="187"/>
    </location>
</feature>
<evidence type="ECO:0000256" key="6">
    <source>
        <dbReference type="SAM" id="Phobius"/>
    </source>
</evidence>
<dbReference type="PANTHER" id="PTHR31272">
    <property type="entry name" value="CYTOCHROME C-TYPE BIOGENESIS PROTEIN HI_1454-RELATED"/>
    <property type="match status" value="1"/>
</dbReference>
<organism evidence="8 9">
    <name type="scientific">Halorientalis brevis</name>
    <dbReference type="NCBI Taxonomy" id="1126241"/>
    <lineage>
        <taxon>Archaea</taxon>
        <taxon>Methanobacteriati</taxon>
        <taxon>Methanobacteriota</taxon>
        <taxon>Stenosarchaea group</taxon>
        <taxon>Halobacteria</taxon>
        <taxon>Halobacteriales</taxon>
        <taxon>Haloarculaceae</taxon>
        <taxon>Halorientalis</taxon>
    </lineage>
</organism>
<comment type="caution">
    <text evidence="8">The sequence shown here is derived from an EMBL/GenBank/DDBJ whole genome shotgun (WGS) entry which is preliminary data.</text>
</comment>
<keyword evidence="9" id="KW-1185">Reference proteome</keyword>
<dbReference type="Proteomes" id="UP001597119">
    <property type="component" value="Unassembled WGS sequence"/>
</dbReference>
<dbReference type="EMBL" id="JBHUDJ010000001">
    <property type="protein sequence ID" value="MFD1586033.1"/>
    <property type="molecule type" value="Genomic_DNA"/>
</dbReference>
<proteinExistence type="inferred from homology"/>
<sequence length="230" mass="23671">MVDLPSATAVFLAGILTILTPCCLPMLPPLLAGGVGHRLRPVGIVAGSVVSFTAAGVATGALGSLDPDAFRLPFTVLMIGFGAVMVDDDLNAIYERYASRVAGRATSLSTTLERGSHPLASAVALGLLLGVIWLPCVGPVLGAVLAYVGTTGDLVRSGALLFVYGTGFGLPLLVVAYGGKRSGQWLRDRVLTEDRPAVLRRVAGGLLVLTGVSMLFEIDKLAMTVANGVV</sequence>
<dbReference type="PANTHER" id="PTHR31272:SF9">
    <property type="entry name" value="BLL1027 PROTEIN"/>
    <property type="match status" value="1"/>
</dbReference>
<evidence type="ECO:0000256" key="1">
    <source>
        <dbReference type="ARBA" id="ARBA00004141"/>
    </source>
</evidence>
<name>A0ABD6C6Y7_9EURY</name>
<evidence type="ECO:0000313" key="9">
    <source>
        <dbReference type="Proteomes" id="UP001597119"/>
    </source>
</evidence>
<keyword evidence="5 6" id="KW-0472">Membrane</keyword>
<evidence type="ECO:0000313" key="8">
    <source>
        <dbReference type="EMBL" id="MFD1586033.1"/>
    </source>
</evidence>
<evidence type="ECO:0000256" key="3">
    <source>
        <dbReference type="ARBA" id="ARBA00022692"/>
    </source>
</evidence>
<dbReference type="RefSeq" id="WP_247376652.1">
    <property type="nucleotide sequence ID" value="NZ_JALLGV010000003.1"/>
</dbReference>
<comment type="similarity">
    <text evidence="2">Belongs to the DsbD family.</text>
</comment>
<feature type="transmembrane region" description="Helical" evidence="6">
    <location>
        <begin position="122"/>
        <end position="148"/>
    </location>
</feature>
<feature type="transmembrane region" description="Helical" evidence="6">
    <location>
        <begin position="6"/>
        <end position="27"/>
    </location>
</feature>
<dbReference type="AlphaFoldDB" id="A0ABD6C6Y7"/>
<keyword evidence="4 6" id="KW-1133">Transmembrane helix</keyword>
<evidence type="ECO:0000256" key="4">
    <source>
        <dbReference type="ARBA" id="ARBA00022989"/>
    </source>
</evidence>
<keyword evidence="3 6" id="KW-0812">Transmembrane</keyword>
<dbReference type="InterPro" id="IPR003834">
    <property type="entry name" value="Cyt_c_assmbl_TM_dom"/>
</dbReference>
<accession>A0ABD6C6Y7</accession>
<gene>
    <name evidence="8" type="ORF">ACFR9U_03495</name>
</gene>
<evidence type="ECO:0000259" key="7">
    <source>
        <dbReference type="Pfam" id="PF02683"/>
    </source>
</evidence>
<protein>
    <submittedName>
        <fullName evidence="8">Cytochrome c biogenesis CcdA family protein</fullName>
    </submittedName>
</protein>
<dbReference type="GO" id="GO:0016020">
    <property type="term" value="C:membrane"/>
    <property type="evidence" value="ECO:0007669"/>
    <property type="project" value="UniProtKB-SubCell"/>
</dbReference>
<feature type="transmembrane region" description="Helical" evidence="6">
    <location>
        <begin position="69"/>
        <end position="86"/>
    </location>
</feature>
<feature type="transmembrane region" description="Helical" evidence="6">
    <location>
        <begin position="198"/>
        <end position="216"/>
    </location>
</feature>
<comment type="subcellular location">
    <subcellularLocation>
        <location evidence="1">Membrane</location>
        <topology evidence="1">Multi-pass membrane protein</topology>
    </subcellularLocation>
</comment>
<feature type="transmembrane region" description="Helical" evidence="6">
    <location>
        <begin position="39"/>
        <end position="63"/>
    </location>
</feature>
<dbReference type="Pfam" id="PF02683">
    <property type="entry name" value="DsbD_TM"/>
    <property type="match status" value="1"/>
</dbReference>
<evidence type="ECO:0000256" key="5">
    <source>
        <dbReference type="ARBA" id="ARBA00023136"/>
    </source>
</evidence>